<dbReference type="Proteomes" id="UP000661918">
    <property type="component" value="Unassembled WGS sequence"/>
</dbReference>
<gene>
    <name evidence="3" type="ORF">GCM10010841_23130</name>
</gene>
<dbReference type="Pfam" id="PF12973">
    <property type="entry name" value="Cupin_7"/>
    <property type="match status" value="1"/>
</dbReference>
<feature type="domain" description="ChrR-like cupin" evidence="2">
    <location>
        <begin position="27"/>
        <end position="101"/>
    </location>
</feature>
<feature type="chain" id="PRO_5046416178" description="ChrR-like cupin domain-containing protein" evidence="1">
    <location>
        <begin position="29"/>
        <end position="156"/>
    </location>
</feature>
<dbReference type="InterPro" id="IPR011051">
    <property type="entry name" value="RmlC_Cupin_sf"/>
</dbReference>
<organism evidence="3 4">
    <name type="scientific">Deinococcus aerophilus</name>
    <dbReference type="NCBI Taxonomy" id="522488"/>
    <lineage>
        <taxon>Bacteria</taxon>
        <taxon>Thermotogati</taxon>
        <taxon>Deinococcota</taxon>
        <taxon>Deinococci</taxon>
        <taxon>Deinococcales</taxon>
        <taxon>Deinococcaceae</taxon>
        <taxon>Deinococcus</taxon>
    </lineage>
</organism>
<comment type="caution">
    <text evidence="3">The sequence shown here is derived from an EMBL/GenBank/DDBJ whole genome shotgun (WGS) entry which is preliminary data.</text>
</comment>
<keyword evidence="1" id="KW-0732">Signal</keyword>
<reference evidence="4" key="1">
    <citation type="journal article" date="2019" name="Int. J. Syst. Evol. Microbiol.">
        <title>The Global Catalogue of Microorganisms (GCM) 10K type strain sequencing project: providing services to taxonomists for standard genome sequencing and annotation.</title>
        <authorList>
            <consortium name="The Broad Institute Genomics Platform"/>
            <consortium name="The Broad Institute Genome Sequencing Center for Infectious Disease"/>
            <person name="Wu L."/>
            <person name="Ma J."/>
        </authorList>
    </citation>
    <scope>NUCLEOTIDE SEQUENCE [LARGE SCALE GENOMIC DNA]</scope>
    <source>
        <strain evidence="4">JCM 15443</strain>
    </source>
</reference>
<evidence type="ECO:0000313" key="3">
    <source>
        <dbReference type="EMBL" id="GGM13898.1"/>
    </source>
</evidence>
<name>A0ABQ2GUE3_9DEIO</name>
<keyword evidence="4" id="KW-1185">Reference proteome</keyword>
<evidence type="ECO:0000259" key="2">
    <source>
        <dbReference type="Pfam" id="PF12973"/>
    </source>
</evidence>
<dbReference type="InterPro" id="IPR014710">
    <property type="entry name" value="RmlC-like_jellyroll"/>
</dbReference>
<accession>A0ABQ2GUE3</accession>
<dbReference type="SUPFAM" id="SSF51182">
    <property type="entry name" value="RmlC-like cupins"/>
    <property type="match status" value="1"/>
</dbReference>
<evidence type="ECO:0000313" key="4">
    <source>
        <dbReference type="Proteomes" id="UP000661918"/>
    </source>
</evidence>
<feature type="signal peptide" evidence="1">
    <location>
        <begin position="1"/>
        <end position="28"/>
    </location>
</feature>
<dbReference type="InterPro" id="IPR025979">
    <property type="entry name" value="ChrR-like_cupin_dom"/>
</dbReference>
<evidence type="ECO:0000256" key="1">
    <source>
        <dbReference type="SAM" id="SignalP"/>
    </source>
</evidence>
<sequence length="156" mass="16570">MIMPIPRVSPLVLFPLAALLSVGLASNAAVNADALQWADAPAFLPPGAQLAVLDGDPSKAVRITLRLKMPAGYQIPAHWHPTQEDVTVLSGSMYVGMGDALSKTGGTLLKPGGFVALGAKMNHYAWTDEATVLQIHMDGPFEITYVDPALDPRNKK</sequence>
<protein>
    <recommendedName>
        <fullName evidence="2">ChrR-like cupin domain-containing protein</fullName>
    </recommendedName>
</protein>
<dbReference type="Gene3D" id="2.60.120.10">
    <property type="entry name" value="Jelly Rolls"/>
    <property type="match status" value="1"/>
</dbReference>
<proteinExistence type="predicted"/>
<dbReference type="EMBL" id="BMOM01000019">
    <property type="protein sequence ID" value="GGM13898.1"/>
    <property type="molecule type" value="Genomic_DNA"/>
</dbReference>
<dbReference type="CDD" id="cd06989">
    <property type="entry name" value="cupin_DRT102"/>
    <property type="match status" value="1"/>
</dbReference>